<evidence type="ECO:0000313" key="2">
    <source>
        <dbReference type="Proteomes" id="UP000887159"/>
    </source>
</evidence>
<dbReference type="EMBL" id="BMAU01021313">
    <property type="protein sequence ID" value="GFY12296.1"/>
    <property type="molecule type" value="Genomic_DNA"/>
</dbReference>
<evidence type="ECO:0000313" key="1">
    <source>
        <dbReference type="EMBL" id="GFY12296.1"/>
    </source>
</evidence>
<protein>
    <submittedName>
        <fullName evidence="1">Uncharacterized protein</fullName>
    </submittedName>
</protein>
<dbReference type="Proteomes" id="UP000887159">
    <property type="component" value="Unassembled WGS sequence"/>
</dbReference>
<dbReference type="AlphaFoldDB" id="A0A8X6SFH1"/>
<comment type="caution">
    <text evidence="1">The sequence shown here is derived from an EMBL/GenBank/DDBJ whole genome shotgun (WGS) entry which is preliminary data.</text>
</comment>
<reference evidence="1" key="1">
    <citation type="submission" date="2020-08" db="EMBL/GenBank/DDBJ databases">
        <title>Multicomponent nature underlies the extraordinary mechanical properties of spider dragline silk.</title>
        <authorList>
            <person name="Kono N."/>
            <person name="Nakamura H."/>
            <person name="Mori M."/>
            <person name="Yoshida Y."/>
            <person name="Ohtoshi R."/>
            <person name="Malay A.D."/>
            <person name="Moran D.A.P."/>
            <person name="Tomita M."/>
            <person name="Numata K."/>
            <person name="Arakawa K."/>
        </authorList>
    </citation>
    <scope>NUCLEOTIDE SEQUENCE</scope>
</reference>
<proteinExistence type="predicted"/>
<sequence length="118" mass="13529">MPKTKINEEEKRRDFQRAVFVGETSIEISSELPNSVINSIKKTYKELRDQNLPRKNVFTRKLRTGRFLLSRKEVILLRVVEEPALGSRGLTRRTFSLGGGEMVKKETAAGVKKRPVRS</sequence>
<gene>
    <name evidence="1" type="ORF">TNCV_283991</name>
</gene>
<keyword evidence="2" id="KW-1185">Reference proteome</keyword>
<name>A0A8X6SFH1_TRICX</name>
<organism evidence="1 2">
    <name type="scientific">Trichonephila clavipes</name>
    <name type="common">Golden silk orbweaver</name>
    <name type="synonym">Nephila clavipes</name>
    <dbReference type="NCBI Taxonomy" id="2585209"/>
    <lineage>
        <taxon>Eukaryota</taxon>
        <taxon>Metazoa</taxon>
        <taxon>Ecdysozoa</taxon>
        <taxon>Arthropoda</taxon>
        <taxon>Chelicerata</taxon>
        <taxon>Arachnida</taxon>
        <taxon>Araneae</taxon>
        <taxon>Araneomorphae</taxon>
        <taxon>Entelegynae</taxon>
        <taxon>Araneoidea</taxon>
        <taxon>Nephilidae</taxon>
        <taxon>Trichonephila</taxon>
    </lineage>
</organism>
<accession>A0A8X6SFH1</accession>